<dbReference type="GO" id="GO:0005975">
    <property type="term" value="P:carbohydrate metabolic process"/>
    <property type="evidence" value="ECO:0007669"/>
    <property type="project" value="InterPro"/>
</dbReference>
<evidence type="ECO:0000313" key="2">
    <source>
        <dbReference type="Proteomes" id="UP000294360"/>
    </source>
</evidence>
<name>A0A4U8Z290_METTU</name>
<dbReference type="InterPro" id="IPR008928">
    <property type="entry name" value="6-hairpin_glycosidase_sf"/>
</dbReference>
<dbReference type="Gene3D" id="1.50.10.10">
    <property type="match status" value="1"/>
</dbReference>
<evidence type="ECO:0008006" key="3">
    <source>
        <dbReference type="Google" id="ProtNLM"/>
    </source>
</evidence>
<dbReference type="AlphaFoldDB" id="A0A4U8Z290"/>
<dbReference type="EMBL" id="LR536450">
    <property type="protein sequence ID" value="VFU09514.1"/>
    <property type="molecule type" value="Genomic_DNA"/>
</dbReference>
<reference evidence="1 2" key="1">
    <citation type="submission" date="2019-03" db="EMBL/GenBank/DDBJ databases">
        <authorList>
            <person name="Kox A.R. M."/>
        </authorList>
    </citation>
    <scope>NUCLEOTIDE SEQUENCE [LARGE SCALE GENOMIC DNA]</scope>
    <source>
        <strain evidence="1">MTUNDRAET4 annotated genome</strain>
    </source>
</reference>
<proteinExistence type="predicted"/>
<organism evidence="1 2">
    <name type="scientific">Methylocella tundrae</name>
    <dbReference type="NCBI Taxonomy" id="227605"/>
    <lineage>
        <taxon>Bacteria</taxon>
        <taxon>Pseudomonadati</taxon>
        <taxon>Pseudomonadota</taxon>
        <taxon>Alphaproteobacteria</taxon>
        <taxon>Hyphomicrobiales</taxon>
        <taxon>Beijerinckiaceae</taxon>
        <taxon>Methylocella</taxon>
    </lineage>
</organism>
<sequence length="117" mass="12829">MADGEARYNPISYHNGSVWPHDNAMIALGFARYGFAREAAQVFSAMFDAAAHQDLRRLPELFCGFIRRPHRGPTSYPVACAPQAWAAAAPLRLSASLPRHGAVSAQQRDPVHRSDDA</sequence>
<dbReference type="SUPFAM" id="SSF48208">
    <property type="entry name" value="Six-hairpin glycosidases"/>
    <property type="match status" value="1"/>
</dbReference>
<evidence type="ECO:0000313" key="1">
    <source>
        <dbReference type="EMBL" id="VFU09514.1"/>
    </source>
</evidence>
<dbReference type="InterPro" id="IPR012341">
    <property type="entry name" value="6hp_glycosidase-like_sf"/>
</dbReference>
<accession>A0A4U8Z290</accession>
<protein>
    <recommendedName>
        <fullName evidence="3">Glycogen debranching enzyme C-terminal domain-containing protein</fullName>
    </recommendedName>
</protein>
<gene>
    <name evidence="1" type="ORF">MTUNDRAET4_2627</name>
</gene>
<dbReference type="KEGG" id="mtun:MTUNDRAET4_2627"/>
<dbReference type="Proteomes" id="UP000294360">
    <property type="component" value="Chromosome"/>
</dbReference>